<evidence type="ECO:0000313" key="2">
    <source>
        <dbReference type="Proteomes" id="UP000596063"/>
    </source>
</evidence>
<dbReference type="RefSeq" id="WP_198569639.1">
    <property type="nucleotide sequence ID" value="NZ_CP066167.1"/>
</dbReference>
<keyword evidence="2" id="KW-1185">Reference proteome</keyword>
<organism evidence="1 2">
    <name type="scientific">Spongiibacter nanhainus</name>
    <dbReference type="NCBI Taxonomy" id="2794344"/>
    <lineage>
        <taxon>Bacteria</taxon>
        <taxon>Pseudomonadati</taxon>
        <taxon>Pseudomonadota</taxon>
        <taxon>Gammaproteobacteria</taxon>
        <taxon>Cellvibrionales</taxon>
        <taxon>Spongiibacteraceae</taxon>
        <taxon>Spongiibacter</taxon>
    </lineage>
</organism>
<dbReference type="AlphaFoldDB" id="A0A7T4UPY0"/>
<reference evidence="1 2" key="1">
    <citation type="submission" date="2020-12" db="EMBL/GenBank/DDBJ databases">
        <authorList>
            <person name="Shan Y."/>
        </authorList>
    </citation>
    <scope>NUCLEOTIDE SEQUENCE [LARGE SCALE GENOMIC DNA]</scope>
    <source>
        <strain evidence="2">csc3.9</strain>
    </source>
</reference>
<proteinExistence type="predicted"/>
<protein>
    <submittedName>
        <fullName evidence="1">Uncharacterized protein</fullName>
    </submittedName>
</protein>
<dbReference type="EMBL" id="CP066167">
    <property type="protein sequence ID" value="QQD18141.1"/>
    <property type="molecule type" value="Genomic_DNA"/>
</dbReference>
<evidence type="ECO:0000313" key="1">
    <source>
        <dbReference type="EMBL" id="QQD18141.1"/>
    </source>
</evidence>
<dbReference type="KEGG" id="snan:I6N98_17670"/>
<dbReference type="Proteomes" id="UP000596063">
    <property type="component" value="Chromosome"/>
</dbReference>
<accession>A0A7T4UPY0</accession>
<sequence length="141" mass="15638">MEKTFQLNGRNSIVIAVLVLILFAVRLATIGEVNDDKLTAAIRAELANDMGNNLGQALQENKHDIATLTELANPANIDVYSTAVSKPLLSTGSVTRAVVKVHYALPEQNSVQEYWLFEHSAIGGWRYRQRSSALSYYLNFL</sequence>
<gene>
    <name evidence="1" type="ORF">I6N98_17670</name>
</gene>
<name>A0A7T4UPY0_9GAMM</name>